<reference evidence="3 4" key="1">
    <citation type="journal article" date="2024" name="Microbiology">
        <title>Methylomarinum rosea sp. nov., a novel halophilic methanotrophic bacterium from the hypersaline Lake Elton.</title>
        <authorList>
            <person name="Suleimanov R.Z."/>
            <person name="Oshkin I.Y."/>
            <person name="Danilova O.V."/>
            <person name="Suzina N.E."/>
            <person name="Dedysh S.N."/>
        </authorList>
    </citation>
    <scope>NUCLEOTIDE SEQUENCE [LARGE SCALE GENOMIC DNA]</scope>
    <source>
        <strain evidence="3 4">Ch1-1</strain>
        <plasmid evidence="4">unnamed1</plasmid>
    </source>
</reference>
<dbReference type="Proteomes" id="UP001225378">
    <property type="component" value="Plasmid unnamed1"/>
</dbReference>
<organism evidence="3 4">
    <name type="scientific">Methylomarinum roseum</name>
    <dbReference type="NCBI Taxonomy" id="3067653"/>
    <lineage>
        <taxon>Bacteria</taxon>
        <taxon>Pseudomonadati</taxon>
        <taxon>Pseudomonadota</taxon>
        <taxon>Gammaproteobacteria</taxon>
        <taxon>Methylococcales</taxon>
        <taxon>Methylococcaceae</taxon>
        <taxon>Methylomarinum</taxon>
    </lineage>
</organism>
<dbReference type="NCBIfam" id="NF033517">
    <property type="entry name" value="transpos_IS66"/>
    <property type="match status" value="1"/>
</dbReference>
<evidence type="ECO:0000313" key="4">
    <source>
        <dbReference type="Proteomes" id="UP001225378"/>
    </source>
</evidence>
<dbReference type="KEGG" id="mech:Q9L42_000135"/>
<geneLocation type="plasmid" evidence="3 4">
    <name>unnamed1</name>
</geneLocation>
<dbReference type="InterPro" id="IPR004291">
    <property type="entry name" value="Transposase_IS66_central"/>
</dbReference>
<name>A0AAU7NP54_9GAMM</name>
<sequence length="478" mass="53641">MANLDKTSVRQELDRVKADFEALRTAGKVTPESLAVMNSLFMIVELILAIFLERTTRKDNRNSSLPSSQTGPDDSALVSGSQGKGKRLDKRNAVNSRTVETVSVSTVSTCEVCGESLTDVPCRHHERRTKIDIVFEKVVEHVDAEVKTCPVCQTMVKGRFPDDLAGPLQYGDGLKAFATNLLVGQMVALNRVQQLIGAMMDTVIAEATLLNWVLRCHQALEAWEQQAIEQLLAAPVMYVDETSLRVDRKNQWIHVYAAGSVTLKRLHRKRGKAAIEAIHIIPRYGGVIVHDCWASYFAYEDCKHGLCGSHLLRELTFIVDAHQYRWAKNMKRLLQETCVQVSKKEEKCLSDRELANLQKRYRATLTRGEKELPPIPPKPSGKRGKIAKSDAHNLWERLKTHEASVLLFARHPAVAFTNNRAEQDLRMAKVKQKVSGCFRSEDYAHAYCRISSYLQTMANKGYNPLTAIQLALAGKACE</sequence>
<dbReference type="InterPro" id="IPR052344">
    <property type="entry name" value="Transposase-related"/>
</dbReference>
<feature type="region of interest" description="Disordered" evidence="1">
    <location>
        <begin position="59"/>
        <end position="92"/>
    </location>
</feature>
<evidence type="ECO:0000259" key="2">
    <source>
        <dbReference type="Pfam" id="PF03050"/>
    </source>
</evidence>
<protein>
    <submittedName>
        <fullName evidence="3">IS66 family transposase</fullName>
    </submittedName>
</protein>
<evidence type="ECO:0000256" key="1">
    <source>
        <dbReference type="SAM" id="MobiDB-lite"/>
    </source>
</evidence>
<dbReference type="AlphaFoldDB" id="A0AAU7NP54"/>
<accession>A0AAU7NP54</accession>
<dbReference type="RefSeq" id="WP_349431001.1">
    <property type="nucleotide sequence ID" value="NZ_CP157742.1"/>
</dbReference>
<keyword evidence="3" id="KW-0614">Plasmid</keyword>
<evidence type="ECO:0000313" key="3">
    <source>
        <dbReference type="EMBL" id="XBS18740.1"/>
    </source>
</evidence>
<dbReference type="PANTHER" id="PTHR33678">
    <property type="entry name" value="BLL1576 PROTEIN"/>
    <property type="match status" value="1"/>
</dbReference>
<gene>
    <name evidence="3" type="ORF">Q9L42_000135</name>
</gene>
<feature type="compositionally biased region" description="Polar residues" evidence="1">
    <location>
        <begin position="62"/>
        <end position="72"/>
    </location>
</feature>
<dbReference type="Pfam" id="PF03050">
    <property type="entry name" value="DDE_Tnp_IS66"/>
    <property type="match status" value="1"/>
</dbReference>
<dbReference type="EMBL" id="CP157742">
    <property type="protein sequence ID" value="XBS18740.1"/>
    <property type="molecule type" value="Genomic_DNA"/>
</dbReference>
<keyword evidence="4" id="KW-1185">Reference proteome</keyword>
<feature type="domain" description="Transposase IS66 central" evidence="2">
    <location>
        <begin position="170"/>
        <end position="445"/>
    </location>
</feature>
<dbReference type="PANTHER" id="PTHR33678:SF1">
    <property type="entry name" value="BLL1576 PROTEIN"/>
    <property type="match status" value="1"/>
</dbReference>
<proteinExistence type="predicted"/>